<dbReference type="AlphaFoldDB" id="A0A2G9UR51"/>
<keyword evidence="2" id="KW-1185">Reference proteome</keyword>
<sequence>MQNVGDKIASVLIKEFKKYKKSAQYTYSDVIIQDINRYRARIAKGQVTTYNGTLPSSLSMFQLMIYYKSTKAGCSFQKCTTMVPPTYAVACVFDSAPELGKPLYIGSGSGTVNGCNDDSDCSNVFAGAMCGPEGLCGFSFPSTTISTPASTTEEEPILYDPCSSTMWTPTCTSTLISIAGRNAKFHNIFKYRHNDPNHNGDNIYDNQLVELAQWKENGGVNPLLMSWANEASVPDGQVIYTDESIKDFANASRARLAFRPQLNKPIYMASSYGANGCSANSDCSSVFAGATCGPKGLCVLSSP</sequence>
<accession>A0A2G9UR51</accession>
<proteinExistence type="predicted"/>
<dbReference type="InterPro" id="IPR035940">
    <property type="entry name" value="CAP_sf"/>
</dbReference>
<dbReference type="Proteomes" id="UP000230423">
    <property type="component" value="Unassembled WGS sequence"/>
</dbReference>
<dbReference type="OrthoDB" id="5872317at2759"/>
<evidence type="ECO:0008006" key="3">
    <source>
        <dbReference type="Google" id="ProtNLM"/>
    </source>
</evidence>
<reference evidence="1 2" key="1">
    <citation type="submission" date="2015-09" db="EMBL/GenBank/DDBJ databases">
        <title>Draft genome of the parasitic nematode Teladorsagia circumcincta isolate WARC Sus (inbred).</title>
        <authorList>
            <person name="Mitreva M."/>
        </authorList>
    </citation>
    <scope>NUCLEOTIDE SEQUENCE [LARGE SCALE GENOMIC DNA]</scope>
    <source>
        <strain evidence="1 2">S</strain>
    </source>
</reference>
<evidence type="ECO:0000313" key="2">
    <source>
        <dbReference type="Proteomes" id="UP000230423"/>
    </source>
</evidence>
<evidence type="ECO:0000313" key="1">
    <source>
        <dbReference type="EMBL" id="PIO71960.1"/>
    </source>
</evidence>
<name>A0A2G9UR51_TELCI</name>
<organism evidence="1 2">
    <name type="scientific">Teladorsagia circumcincta</name>
    <name type="common">Brown stomach worm</name>
    <name type="synonym">Ostertagia circumcincta</name>
    <dbReference type="NCBI Taxonomy" id="45464"/>
    <lineage>
        <taxon>Eukaryota</taxon>
        <taxon>Metazoa</taxon>
        <taxon>Ecdysozoa</taxon>
        <taxon>Nematoda</taxon>
        <taxon>Chromadorea</taxon>
        <taxon>Rhabditida</taxon>
        <taxon>Rhabditina</taxon>
        <taxon>Rhabditomorpha</taxon>
        <taxon>Strongyloidea</taxon>
        <taxon>Trichostrongylidae</taxon>
        <taxon>Teladorsagia</taxon>
    </lineage>
</organism>
<dbReference type="Gene3D" id="3.40.33.10">
    <property type="entry name" value="CAP"/>
    <property type="match status" value="1"/>
</dbReference>
<gene>
    <name evidence="1" type="ORF">TELCIR_06123</name>
</gene>
<protein>
    <recommendedName>
        <fullName evidence="3">SCP domain-containing protein</fullName>
    </recommendedName>
</protein>
<dbReference type="EMBL" id="KZ345806">
    <property type="protein sequence ID" value="PIO71960.1"/>
    <property type="molecule type" value="Genomic_DNA"/>
</dbReference>